<sequence>MRTHFGQKKTGQPPIVYGPRTIAADVGPDAAARRQGRAARARTPTPHLLNTKRQSVQAQRHDPIPTTCDTAQPTSMFQIESFKRPSPSPSRSSIRSDRACRQPRVIQVNRDAATMVESARAFADWDGRLAPAPPPGAPHHAPFRSRTFSDGFIRNTSQELLLGVDCDACRVLRVAHQPHDCPSADRICVDRHISHHEFDLVCNCNPNHNREDSYLSYCAESGEARGRTFDQYDSERPRREPKRGATAGGAHHSLDRRHIKTKGAGVSGYISRQLISYDPTNNIVQKIKRNLSNLRKIGGDVAQQKMRYRVDQMHIHL</sequence>
<dbReference type="OrthoDB" id="445695at2759"/>
<feature type="compositionally biased region" description="Basic and acidic residues" evidence="1">
    <location>
        <begin position="228"/>
        <end position="238"/>
    </location>
</feature>
<feature type="region of interest" description="Disordered" evidence="1">
    <location>
        <begin position="51"/>
        <end position="100"/>
    </location>
</feature>
<dbReference type="EMBL" id="BGZK01000214">
    <property type="protein sequence ID" value="GBP28953.1"/>
    <property type="molecule type" value="Genomic_DNA"/>
</dbReference>
<accession>A0A4C1UR54</accession>
<comment type="caution">
    <text evidence="2">The sequence shown here is derived from an EMBL/GenBank/DDBJ whole genome shotgun (WGS) entry which is preliminary data.</text>
</comment>
<dbReference type="AlphaFoldDB" id="A0A4C1UR54"/>
<name>A0A4C1UR54_EUMVA</name>
<reference evidence="2 3" key="1">
    <citation type="journal article" date="2019" name="Commun. Biol.">
        <title>The bagworm genome reveals a unique fibroin gene that provides high tensile strength.</title>
        <authorList>
            <person name="Kono N."/>
            <person name="Nakamura H."/>
            <person name="Ohtoshi R."/>
            <person name="Tomita M."/>
            <person name="Numata K."/>
            <person name="Arakawa K."/>
        </authorList>
    </citation>
    <scope>NUCLEOTIDE SEQUENCE [LARGE SCALE GENOMIC DNA]</scope>
</reference>
<organism evidence="2 3">
    <name type="scientific">Eumeta variegata</name>
    <name type="common">Bagworm moth</name>
    <name type="synonym">Eumeta japonica</name>
    <dbReference type="NCBI Taxonomy" id="151549"/>
    <lineage>
        <taxon>Eukaryota</taxon>
        <taxon>Metazoa</taxon>
        <taxon>Ecdysozoa</taxon>
        <taxon>Arthropoda</taxon>
        <taxon>Hexapoda</taxon>
        <taxon>Insecta</taxon>
        <taxon>Pterygota</taxon>
        <taxon>Neoptera</taxon>
        <taxon>Endopterygota</taxon>
        <taxon>Lepidoptera</taxon>
        <taxon>Glossata</taxon>
        <taxon>Ditrysia</taxon>
        <taxon>Tineoidea</taxon>
        <taxon>Psychidae</taxon>
        <taxon>Oiketicinae</taxon>
        <taxon>Eumeta</taxon>
    </lineage>
</organism>
<feature type="region of interest" description="Disordered" evidence="1">
    <location>
        <begin position="228"/>
        <end position="252"/>
    </location>
</feature>
<proteinExistence type="predicted"/>
<protein>
    <submittedName>
        <fullName evidence="2">Uncharacterized protein</fullName>
    </submittedName>
</protein>
<evidence type="ECO:0000313" key="2">
    <source>
        <dbReference type="EMBL" id="GBP28953.1"/>
    </source>
</evidence>
<gene>
    <name evidence="2" type="ORF">EVAR_83852_1</name>
</gene>
<dbReference type="Proteomes" id="UP000299102">
    <property type="component" value="Unassembled WGS sequence"/>
</dbReference>
<feature type="compositionally biased region" description="Polar residues" evidence="1">
    <location>
        <begin position="67"/>
        <end position="78"/>
    </location>
</feature>
<keyword evidence="3" id="KW-1185">Reference proteome</keyword>
<evidence type="ECO:0000313" key="3">
    <source>
        <dbReference type="Proteomes" id="UP000299102"/>
    </source>
</evidence>
<evidence type="ECO:0000256" key="1">
    <source>
        <dbReference type="SAM" id="MobiDB-lite"/>
    </source>
</evidence>